<organism evidence="4">
    <name type="scientific">Eutreptiella gymnastica</name>
    <dbReference type="NCBI Taxonomy" id="73025"/>
    <lineage>
        <taxon>Eukaryota</taxon>
        <taxon>Discoba</taxon>
        <taxon>Euglenozoa</taxon>
        <taxon>Euglenida</taxon>
        <taxon>Spirocuta</taxon>
        <taxon>Euglenophyceae</taxon>
        <taxon>Eutreptiales</taxon>
        <taxon>Eutreptiaceae</taxon>
        <taxon>Eutreptiella</taxon>
    </lineage>
</organism>
<dbReference type="PANTHER" id="PTHR14633:SF3">
    <property type="entry name" value="LITTLE ELONGATION COMPLEX SUBUNIT 2"/>
    <property type="match status" value="1"/>
</dbReference>
<dbReference type="AlphaFoldDB" id="A0A7S1IRT4"/>
<gene>
    <name evidence="4" type="ORF">EGYM00392_LOCUS32098</name>
</gene>
<reference evidence="4" key="1">
    <citation type="submission" date="2021-01" db="EMBL/GenBank/DDBJ databases">
        <authorList>
            <person name="Corre E."/>
            <person name="Pelletier E."/>
            <person name="Niang G."/>
            <person name="Scheremetjew M."/>
            <person name="Finn R."/>
            <person name="Kale V."/>
            <person name="Holt S."/>
            <person name="Cochrane G."/>
            <person name="Meng A."/>
            <person name="Brown T."/>
            <person name="Cohen L."/>
        </authorList>
    </citation>
    <scope>NUCLEOTIDE SEQUENCE</scope>
    <source>
        <strain evidence="4">NIES-381</strain>
    </source>
</reference>
<feature type="domain" description="Little elongation complex subunit 2 C-terminal" evidence="3">
    <location>
        <begin position="423"/>
        <end position="620"/>
    </location>
</feature>
<dbReference type="PANTHER" id="PTHR14633">
    <property type="entry name" value="LITTLE ELONGATION COMPLEX SUBUNIT 2"/>
    <property type="match status" value="1"/>
</dbReference>
<name>A0A7S1IRT4_9EUGL</name>
<evidence type="ECO:0000256" key="1">
    <source>
        <dbReference type="SAM" id="Coils"/>
    </source>
</evidence>
<keyword evidence="1" id="KW-0175">Coiled coil</keyword>
<evidence type="ECO:0000259" key="3">
    <source>
        <dbReference type="Pfam" id="PF10505"/>
    </source>
</evidence>
<feature type="compositionally biased region" description="Low complexity" evidence="2">
    <location>
        <begin position="710"/>
        <end position="723"/>
    </location>
</feature>
<feature type="region of interest" description="Disordered" evidence="2">
    <location>
        <begin position="684"/>
        <end position="787"/>
    </location>
</feature>
<sequence length="787" mass="88525">MNHATNSVMDGSPTNGMANWIDVGGIRLSPTFSQLPPPPSDIPIECTPTTLFSMDAWAAHSNFEQGLIHQHGPKDTEQIQKAKGFEPQRKGGRTADRLPMVNLPEAIDQKSRYPKPSAKQSKKRVFTDMLQSGPKAFRQYSTLSRWDHQLYLSYCGKISRNETLNPREQEDYNQLHAQVQDEQKEYRECKKKMMPICNICESIKAGETDATAHPCNNHRFIHPEVEKTVACQMVRRKLRVRNYPAYYKPNDVPSIDLSSLPTSSTAFTLAPVTEKIAGLGSIPELKMHQNNPWRYVDPTLCPFRIEGKQQTVWTKSQKTPVISCDMNILTQCAKNDAQFAMSSSTFKALALLLVKPDRPFTIPVKVVVEDGKPRILLDKPLVQEKYTCRELNTMFYKHALHADSVTDKTHELESGKDLGEGNNLCYEAFRLGSHCILIRRRIPGMTGSNLLSIMCKMEYYNRGFDLQMDGHRHLEFETMTDAEFLEYYFQMLIRPGSWLQVGRINVFSSSLIRVDRFTYGSLDTYLRGQNLLPQPSTCLAGINTLLSALGNLKEGKYVLRHEAGVPAVSILQECGQAEATFNLHGMGDQAGRTDRETVSFIPLSDEYFEQELKKIPNTFPLPSGLREYSWSRQARKDPGDLANQDTNYNISLFFYNWSPKEVRPIKGKNDFELLENIAAQKAILHPDPMYSPPATSTHQRRRTAQPPPGQAAAPDMPLALPPATEGAEQGTSAGSGAQSQRCSHSRSRSRSRSQSRSPPLTDNELSLGSDDDGMESDAMSELSVYQT</sequence>
<evidence type="ECO:0000256" key="2">
    <source>
        <dbReference type="SAM" id="MobiDB-lite"/>
    </source>
</evidence>
<feature type="coiled-coil region" evidence="1">
    <location>
        <begin position="165"/>
        <end position="192"/>
    </location>
</feature>
<dbReference type="GO" id="GO:0042796">
    <property type="term" value="P:snRNA transcription by RNA polymerase III"/>
    <property type="evidence" value="ECO:0007669"/>
    <property type="project" value="TreeGrafter"/>
</dbReference>
<accession>A0A7S1IRT4</accession>
<dbReference type="EMBL" id="HBGA01085970">
    <property type="protein sequence ID" value="CAD9020983.1"/>
    <property type="molecule type" value="Transcribed_RNA"/>
</dbReference>
<dbReference type="InterPro" id="IPR019535">
    <property type="entry name" value="ICE2_C"/>
</dbReference>
<protein>
    <recommendedName>
        <fullName evidence="3">Little elongation complex subunit 2 C-terminal domain-containing protein</fullName>
    </recommendedName>
</protein>
<dbReference type="GO" id="GO:0008023">
    <property type="term" value="C:transcription elongation factor complex"/>
    <property type="evidence" value="ECO:0007669"/>
    <property type="project" value="InterPro"/>
</dbReference>
<dbReference type="Pfam" id="PF10505">
    <property type="entry name" value="NARG2_C"/>
    <property type="match status" value="1"/>
</dbReference>
<dbReference type="GO" id="GO:0042795">
    <property type="term" value="P:snRNA transcription by RNA polymerase II"/>
    <property type="evidence" value="ECO:0007669"/>
    <property type="project" value="TreeGrafter"/>
</dbReference>
<proteinExistence type="predicted"/>
<dbReference type="GO" id="GO:0045945">
    <property type="term" value="P:positive regulation of transcription by RNA polymerase III"/>
    <property type="evidence" value="ECO:0007669"/>
    <property type="project" value="TreeGrafter"/>
</dbReference>
<feature type="compositionally biased region" description="Basic residues" evidence="2">
    <location>
        <begin position="743"/>
        <end position="753"/>
    </location>
</feature>
<evidence type="ECO:0000313" key="4">
    <source>
        <dbReference type="EMBL" id="CAD9020983.1"/>
    </source>
</evidence>